<dbReference type="STRING" id="151549.A0A4C1YAI4"/>
<proteinExistence type="predicted"/>
<dbReference type="Proteomes" id="UP000299102">
    <property type="component" value="Unassembled WGS sequence"/>
</dbReference>
<evidence type="ECO:0000313" key="4">
    <source>
        <dbReference type="Proteomes" id="UP000299102"/>
    </source>
</evidence>
<keyword evidence="4" id="KW-1185">Reference proteome</keyword>
<feature type="compositionally biased region" description="Basic and acidic residues" evidence="1">
    <location>
        <begin position="40"/>
        <end position="56"/>
    </location>
</feature>
<accession>A0A4C1YAI4</accession>
<comment type="caution">
    <text evidence="3">The sequence shown here is derived from an EMBL/GenBank/DDBJ whole genome shotgun (WGS) entry which is preliminary data.</text>
</comment>
<dbReference type="OrthoDB" id="6614157at2759"/>
<dbReference type="PROSITE" id="PS50878">
    <property type="entry name" value="RT_POL"/>
    <property type="match status" value="1"/>
</dbReference>
<reference evidence="3 4" key="1">
    <citation type="journal article" date="2019" name="Commun. Biol.">
        <title>The bagworm genome reveals a unique fibroin gene that provides high tensile strength.</title>
        <authorList>
            <person name="Kono N."/>
            <person name="Nakamura H."/>
            <person name="Ohtoshi R."/>
            <person name="Tomita M."/>
            <person name="Numata K."/>
            <person name="Arakawa K."/>
        </authorList>
    </citation>
    <scope>NUCLEOTIDE SEQUENCE [LARGE SCALE GENOMIC DNA]</scope>
</reference>
<feature type="domain" description="Reverse transcriptase" evidence="2">
    <location>
        <begin position="1"/>
        <end position="189"/>
    </location>
</feature>
<organism evidence="3 4">
    <name type="scientific">Eumeta variegata</name>
    <name type="common">Bagworm moth</name>
    <name type="synonym">Eumeta japonica</name>
    <dbReference type="NCBI Taxonomy" id="151549"/>
    <lineage>
        <taxon>Eukaryota</taxon>
        <taxon>Metazoa</taxon>
        <taxon>Ecdysozoa</taxon>
        <taxon>Arthropoda</taxon>
        <taxon>Hexapoda</taxon>
        <taxon>Insecta</taxon>
        <taxon>Pterygota</taxon>
        <taxon>Neoptera</taxon>
        <taxon>Endopterygota</taxon>
        <taxon>Lepidoptera</taxon>
        <taxon>Glossata</taxon>
        <taxon>Ditrysia</taxon>
        <taxon>Tineoidea</taxon>
        <taxon>Psychidae</taxon>
        <taxon>Oiketicinae</taxon>
        <taxon>Eumeta</taxon>
    </lineage>
</organism>
<dbReference type="EMBL" id="BGZK01001115">
    <property type="protein sequence ID" value="GBP71639.1"/>
    <property type="molecule type" value="Genomic_DNA"/>
</dbReference>
<dbReference type="InterPro" id="IPR000477">
    <property type="entry name" value="RT_dom"/>
</dbReference>
<name>A0A4C1YAI4_EUMVA</name>
<dbReference type="Pfam" id="PF00078">
    <property type="entry name" value="RVT_1"/>
    <property type="match status" value="1"/>
</dbReference>
<gene>
    <name evidence="3" type="ORF">EVAR_53122_1</name>
</gene>
<protein>
    <recommendedName>
        <fullName evidence="2">Reverse transcriptase domain-containing protein</fullName>
    </recommendedName>
</protein>
<dbReference type="AlphaFoldDB" id="A0A4C1YAI4"/>
<feature type="region of interest" description="Disordered" evidence="1">
    <location>
        <begin position="36"/>
        <end position="61"/>
    </location>
</feature>
<sequence length="189" mass="21869">MTSYYRRDRLCHRCSYQPHQDSGLEIRVGGFDVFGPTETPARHSRIDKSKERRETSRPPASYRPISLLSGLGKLFERSLKTHLSDHLLGKGLIIDEHFNFRPVLSCPQQVLRLVEYECAYSTRRLIRAGVPQGSSFSPLLYSAYTNDILRPSSGVQRVLFADNIALYYRNRNKKLTFLYLQRENDDLGR</sequence>
<evidence type="ECO:0000256" key="1">
    <source>
        <dbReference type="SAM" id="MobiDB-lite"/>
    </source>
</evidence>
<evidence type="ECO:0000259" key="2">
    <source>
        <dbReference type="PROSITE" id="PS50878"/>
    </source>
</evidence>
<evidence type="ECO:0000313" key="3">
    <source>
        <dbReference type="EMBL" id="GBP71639.1"/>
    </source>
</evidence>